<dbReference type="Proteomes" id="UP000239735">
    <property type="component" value="Unassembled WGS sequence"/>
</dbReference>
<evidence type="ECO:0000256" key="1">
    <source>
        <dbReference type="PROSITE-ProRule" id="PRU00339"/>
    </source>
</evidence>
<dbReference type="PROSITE" id="PS50005">
    <property type="entry name" value="TPR"/>
    <property type="match status" value="4"/>
</dbReference>
<dbReference type="InterPro" id="IPR019734">
    <property type="entry name" value="TPR_rpt"/>
</dbReference>
<dbReference type="EMBL" id="OKRB01000033">
    <property type="protein sequence ID" value="SPE18054.1"/>
    <property type="molecule type" value="Genomic_DNA"/>
</dbReference>
<feature type="repeat" description="TPR" evidence="1">
    <location>
        <begin position="226"/>
        <end position="259"/>
    </location>
</feature>
<dbReference type="InterPro" id="IPR024983">
    <property type="entry name" value="CHAT_dom"/>
</dbReference>
<reference evidence="4" key="1">
    <citation type="submission" date="2018-02" db="EMBL/GenBank/DDBJ databases">
        <authorList>
            <person name="Hausmann B."/>
        </authorList>
    </citation>
    <scope>NUCLEOTIDE SEQUENCE [LARGE SCALE GENOMIC DNA]</scope>
    <source>
        <strain evidence="4">Peat soil MAG SbA5</strain>
    </source>
</reference>
<dbReference type="SMART" id="SM00028">
    <property type="entry name" value="TPR"/>
    <property type="match status" value="8"/>
</dbReference>
<dbReference type="PANTHER" id="PTHR10098:SF108">
    <property type="entry name" value="TETRATRICOPEPTIDE REPEAT PROTEIN 28"/>
    <property type="match status" value="1"/>
</dbReference>
<dbReference type="Pfam" id="PF13424">
    <property type="entry name" value="TPR_12"/>
    <property type="match status" value="2"/>
</dbReference>
<feature type="domain" description="CHAT" evidence="2">
    <location>
        <begin position="644"/>
        <end position="968"/>
    </location>
</feature>
<dbReference type="Gene3D" id="1.25.40.10">
    <property type="entry name" value="Tetratricopeptide repeat domain"/>
    <property type="match status" value="4"/>
</dbReference>
<organism evidence="3 4">
    <name type="scientific">Candidatus Sulfuritelmatomonas gaucii</name>
    <dbReference type="NCBI Taxonomy" id="2043161"/>
    <lineage>
        <taxon>Bacteria</taxon>
        <taxon>Pseudomonadati</taxon>
        <taxon>Acidobacteriota</taxon>
        <taxon>Terriglobia</taxon>
        <taxon>Terriglobales</taxon>
        <taxon>Acidobacteriaceae</taxon>
        <taxon>Candidatus Sulfuritelmatomonas</taxon>
    </lineage>
</organism>
<evidence type="ECO:0000313" key="3">
    <source>
        <dbReference type="EMBL" id="SPE18054.1"/>
    </source>
</evidence>
<dbReference type="Pfam" id="PF12770">
    <property type="entry name" value="CHAT"/>
    <property type="match status" value="1"/>
</dbReference>
<sequence>MQKALDSLNEALPIEQKANGVLGQAMTFNTMGQVYTDLGQEDKALSYLNQALPLWQTVGQRTGEADALTYIGRVYENVGQHEEALKNLNDAMEIWHDIDNPDTSIAAESAPSGPSGRFTRRIEAAKEKFAAAANINIVNASAIGEAGTLDGLGRTYSDEGQGREAFKYFEKSLPIFQQSGERAGEALVLNDMGPAYAEIGQKQKALESLNQALAIWREIGSREGEALTLNDIGRLYRDLGQQQTAMDYYNQALPIWREVGNRNGEGLALSDIGRAYADLGQPRKALEYASQALPIFRETGSRRGEAMALNNMGRDHTDLGEPAEAMKLELQALTIWREAKDQRNEAQDLMTIAWSYSALQQPDSSLASALAALGLAKAVGDPEVEGAIETSLMMGFRKQHHLEEAIFFGFEAVNSYQSIRKNIVGMDKSLQAGFAQSKSGAYRTLAELLIEAGRLGEAEQILDLLKEQELKDLVPGSAPGAAAAIEPLKLSPAQQKVESLLPDREKKARDIEERNLQAAQLEANPAHTPADDEQLKTLAANLEQAQKAIGDDFNNTIIPELDKQSAPGQPTADSAQSYLQSSLAKLGPNVIGIRVLLGEEHAYAIVVTANSRQKFELPTSSADLRSKAFEALKAIGSPSTDPRPQLSQLYTMILAPLEDELKTIEAASGAQDNVPTLLWSLDDALRYVPMGALYDGNHYLVERFQNVLFTPESYGHIADAPIQGGDPPKALAMGLSKSYDGMPALPGVIPELDSVAHDPSISDSHGSMQGKVLPDEKFTLAALKTELGSGSGFSVVHIASHFVLIAGTGDEPFLLMGGNGAGNANGFEWNLSDMENSPVTFHGTRLLTLSACSTAKDYKSRNGFEMDSLGMVAQQKGAEAVLATLWDVNDLSTSHIMSDFYDRWVKNPAKGKAEALRQAQLAFLHGASAATGANTGRGLEPVDQSSTQTSSLGYAHPYYWAPFVLIGNYQ</sequence>
<evidence type="ECO:0000259" key="2">
    <source>
        <dbReference type="Pfam" id="PF12770"/>
    </source>
</evidence>
<feature type="repeat" description="TPR" evidence="1">
    <location>
        <begin position="65"/>
        <end position="98"/>
    </location>
</feature>
<accession>A0A2N9L4S1</accession>
<keyword evidence="1" id="KW-0802">TPR repeat</keyword>
<feature type="repeat" description="TPR" evidence="1">
    <location>
        <begin position="25"/>
        <end position="58"/>
    </location>
</feature>
<feature type="repeat" description="TPR" evidence="1">
    <location>
        <begin position="146"/>
        <end position="179"/>
    </location>
</feature>
<dbReference type="Pfam" id="PF13181">
    <property type="entry name" value="TPR_8"/>
    <property type="match status" value="1"/>
</dbReference>
<dbReference type="Pfam" id="PF13374">
    <property type="entry name" value="TPR_10"/>
    <property type="match status" value="1"/>
</dbReference>
<protein>
    <submittedName>
        <fullName evidence="3">Putative TPR repeat family protein</fullName>
    </submittedName>
</protein>
<dbReference type="InterPro" id="IPR011990">
    <property type="entry name" value="TPR-like_helical_dom_sf"/>
</dbReference>
<dbReference type="PANTHER" id="PTHR10098">
    <property type="entry name" value="RAPSYN-RELATED"/>
    <property type="match status" value="1"/>
</dbReference>
<evidence type="ECO:0000313" key="4">
    <source>
        <dbReference type="Proteomes" id="UP000239735"/>
    </source>
</evidence>
<gene>
    <name evidence="3" type="ORF">SBA5_1280001</name>
</gene>
<dbReference type="AlphaFoldDB" id="A0A2N9L4S1"/>
<name>A0A2N9L4S1_9BACT</name>
<dbReference type="SUPFAM" id="SSF48452">
    <property type="entry name" value="TPR-like"/>
    <property type="match status" value="3"/>
</dbReference>
<proteinExistence type="predicted"/>